<evidence type="ECO:0000313" key="6">
    <source>
        <dbReference type="EMBL" id="ODA32968.1"/>
    </source>
</evidence>
<protein>
    <submittedName>
        <fullName evidence="6">Uncharacterized protein</fullName>
    </submittedName>
</protein>
<evidence type="ECO:0000256" key="3">
    <source>
        <dbReference type="ARBA" id="ARBA00022679"/>
    </source>
</evidence>
<comment type="similarity">
    <text evidence="1">Belongs to the glycosyltransferase 10 family.</text>
</comment>
<reference evidence="6 7" key="1">
    <citation type="submission" date="2016-05" db="EMBL/GenBank/DDBJ databases">
        <title>Genomic and physiological characterization of Planctopirus sp. isolated from fresh water lake.</title>
        <authorList>
            <person name="Subhash Y."/>
            <person name="Ramana C."/>
        </authorList>
    </citation>
    <scope>NUCLEOTIDE SEQUENCE [LARGE SCALE GENOMIC DNA]</scope>
    <source>
        <strain evidence="6 7">JC280</strain>
    </source>
</reference>
<feature type="domain" description="Fucosyltransferase C-terminal" evidence="4">
    <location>
        <begin position="219"/>
        <end position="343"/>
    </location>
</feature>
<evidence type="ECO:0000313" key="7">
    <source>
        <dbReference type="Proteomes" id="UP000094828"/>
    </source>
</evidence>
<name>A0A1C3EIB3_9PLAN</name>
<evidence type="ECO:0000256" key="1">
    <source>
        <dbReference type="ARBA" id="ARBA00008919"/>
    </source>
</evidence>
<dbReference type="SUPFAM" id="SSF53756">
    <property type="entry name" value="UDP-Glycosyltransferase/glycogen phosphorylase"/>
    <property type="match status" value="1"/>
</dbReference>
<organism evidence="6 7">
    <name type="scientific">Planctopirus hydrillae</name>
    <dbReference type="NCBI Taxonomy" id="1841610"/>
    <lineage>
        <taxon>Bacteria</taxon>
        <taxon>Pseudomonadati</taxon>
        <taxon>Planctomycetota</taxon>
        <taxon>Planctomycetia</taxon>
        <taxon>Planctomycetales</taxon>
        <taxon>Planctomycetaceae</taxon>
        <taxon>Planctopirus</taxon>
    </lineage>
</organism>
<dbReference type="PANTHER" id="PTHR11929:SF194">
    <property type="entry name" value="ALPHA-(1,3)-FUCOSYLTRANSFERASE 10"/>
    <property type="match status" value="1"/>
</dbReference>
<dbReference type="Pfam" id="PF18025">
    <property type="entry name" value="FucT_N"/>
    <property type="match status" value="1"/>
</dbReference>
<keyword evidence="7" id="KW-1185">Reference proteome</keyword>
<dbReference type="Gene3D" id="3.40.50.11660">
    <property type="entry name" value="Glycosyl transferase family 10, C-terminal domain"/>
    <property type="match status" value="1"/>
</dbReference>
<dbReference type="InterPro" id="IPR001503">
    <property type="entry name" value="Glyco_trans_10"/>
</dbReference>
<dbReference type="STRING" id="1841610.A6X21_19060"/>
<dbReference type="AlphaFoldDB" id="A0A1C3EIB3"/>
<feature type="domain" description="Alpha-(1,3)-fucosyltransferase FucT N-terminal" evidence="5">
    <location>
        <begin position="90"/>
        <end position="184"/>
    </location>
</feature>
<dbReference type="GO" id="GO:0016020">
    <property type="term" value="C:membrane"/>
    <property type="evidence" value="ECO:0007669"/>
    <property type="project" value="InterPro"/>
</dbReference>
<dbReference type="GO" id="GO:0008417">
    <property type="term" value="F:fucosyltransferase activity"/>
    <property type="evidence" value="ECO:0007669"/>
    <property type="project" value="InterPro"/>
</dbReference>
<dbReference type="PANTHER" id="PTHR11929">
    <property type="entry name" value="ALPHA- 1,3 -FUCOSYLTRANSFERASE"/>
    <property type="match status" value="1"/>
</dbReference>
<keyword evidence="3" id="KW-0808">Transferase</keyword>
<gene>
    <name evidence="6" type="ORF">A6X21_19060</name>
</gene>
<dbReference type="InterPro" id="IPR055270">
    <property type="entry name" value="Glyco_tran_10_C"/>
</dbReference>
<evidence type="ECO:0000259" key="4">
    <source>
        <dbReference type="Pfam" id="PF00852"/>
    </source>
</evidence>
<dbReference type="EMBL" id="LYDR01000062">
    <property type="protein sequence ID" value="ODA32968.1"/>
    <property type="molecule type" value="Genomic_DNA"/>
</dbReference>
<dbReference type="InterPro" id="IPR041058">
    <property type="entry name" value="FucT_N"/>
</dbReference>
<dbReference type="InterPro" id="IPR038577">
    <property type="entry name" value="GT10-like_C_sf"/>
</dbReference>
<proteinExistence type="inferred from homology"/>
<sequence>MSSSLGEPIYAFEAHHRDWKGEVCLYDDGKMARPGIDQGRYEFEKHHRLLLKWDHWSPEELMWCEERQIYQNLQKTFSLRPVPVDAIRWNFANFWSGFDALAFERHLLGVSGNHKFRISEQNPQIVFESVFGTPGKGRERWPKARQVWYTGENVAPPLNQFDKCLSFHRDIKDPRHLRWPYYLLHLASLPMTLNDLVKCQSSASTWAERPGFCAFIAFNEGCQTRNRFVEKLSKYRGVDCPGRVLNNMTSETLGKRGNFHGKISFLKQYKYAVCFENTSTRGSQGYVTEKLVDAMLAGCIPLYWGDLRVGEDFNENSFINLGVYGNDVNAMVQHVIELDSDGRLQKNLLQEPWLPENKIPEHFSFETSKDAILKLVANVNK</sequence>
<accession>A0A1C3EIB3</accession>
<comment type="caution">
    <text evidence="6">The sequence shown here is derived from an EMBL/GenBank/DDBJ whole genome shotgun (WGS) entry which is preliminary data.</text>
</comment>
<dbReference type="OrthoDB" id="9791032at2"/>
<evidence type="ECO:0000259" key="5">
    <source>
        <dbReference type="Pfam" id="PF18025"/>
    </source>
</evidence>
<evidence type="ECO:0000256" key="2">
    <source>
        <dbReference type="ARBA" id="ARBA00022676"/>
    </source>
</evidence>
<keyword evidence="2" id="KW-0328">Glycosyltransferase</keyword>
<dbReference type="Proteomes" id="UP000094828">
    <property type="component" value="Unassembled WGS sequence"/>
</dbReference>
<dbReference type="Pfam" id="PF00852">
    <property type="entry name" value="Glyco_transf_10"/>
    <property type="match status" value="1"/>
</dbReference>